<dbReference type="EMBL" id="JABZEC010000006">
    <property type="protein sequence ID" value="NVY96879.1"/>
    <property type="molecule type" value="Genomic_DNA"/>
</dbReference>
<evidence type="ECO:0000313" key="2">
    <source>
        <dbReference type="Proteomes" id="UP000563523"/>
    </source>
</evidence>
<evidence type="ECO:0000313" key="1">
    <source>
        <dbReference type="EMBL" id="NVY96879.1"/>
    </source>
</evidence>
<dbReference type="Proteomes" id="UP000563523">
    <property type="component" value="Unassembled WGS sequence"/>
</dbReference>
<name>A0A850R1A4_9LACO</name>
<dbReference type="RefSeq" id="WP_176943042.1">
    <property type="nucleotide sequence ID" value="NZ_JABZEC010000006.1"/>
</dbReference>
<sequence length="90" mass="10487">MKSFATGYFWGSLAMVGGWKLRQILKNPRYQALRQLPHDLKELHKQWKTQVLPTLQELQAELAEHSPELQAAFLELQKVLEELQAQMAEE</sequence>
<proteinExistence type="predicted"/>
<accession>A0A850R1A4</accession>
<keyword evidence="2" id="KW-1185">Reference proteome</keyword>
<organism evidence="1 2">
    <name type="scientific">Bombilactobacillus apium</name>
    <dbReference type="NCBI Taxonomy" id="2675299"/>
    <lineage>
        <taxon>Bacteria</taxon>
        <taxon>Bacillati</taxon>
        <taxon>Bacillota</taxon>
        <taxon>Bacilli</taxon>
        <taxon>Lactobacillales</taxon>
        <taxon>Lactobacillaceae</taxon>
        <taxon>Bombilactobacillus</taxon>
    </lineage>
</organism>
<gene>
    <name evidence="1" type="ORF">HU830_06915</name>
</gene>
<comment type="caution">
    <text evidence="1">The sequence shown here is derived from an EMBL/GenBank/DDBJ whole genome shotgun (WGS) entry which is preliminary data.</text>
</comment>
<reference evidence="1 2" key="1">
    <citation type="submission" date="2020-06" db="EMBL/GenBank/DDBJ databases">
        <authorList>
            <person name="Kang J."/>
        </authorList>
    </citation>
    <scope>NUCLEOTIDE SEQUENCE [LARGE SCALE GENOMIC DNA]</scope>
    <source>
        <strain evidence="1 2">DCY120</strain>
    </source>
</reference>
<dbReference type="AlphaFoldDB" id="A0A850R1A4"/>
<protein>
    <submittedName>
        <fullName evidence="1">Uncharacterized protein</fullName>
    </submittedName>
</protein>